<gene>
    <name evidence="7" type="ORF">METZ01_LOCUS307329</name>
</gene>
<dbReference type="NCBIfam" id="TIGR02794">
    <property type="entry name" value="tolA_full"/>
    <property type="match status" value="2"/>
</dbReference>
<feature type="compositionally biased region" description="Basic residues" evidence="5">
    <location>
        <begin position="100"/>
        <end position="114"/>
    </location>
</feature>
<feature type="region of interest" description="Disordered" evidence="5">
    <location>
        <begin position="98"/>
        <end position="117"/>
    </location>
</feature>
<sequence length="276" mass="32463">MRTDWFQTSRSLFFSIILHIILGGILIFSFKFSAKPTPVHKPVTNIVQATSVDKKQVELELKRLKDKEEAKKAEEKKRQKKLEKKAEEAKKKRIAEEKKLKKLKKKKKEEKKKRIAEEKKLKKLKKEKKELEKKKKEAERKRKEEEKLKAEEAERKRKEEEKKLKEKALQEELEAEQSEHDQSEISKFTNLIINAIENRFNCSPLFKGISNKILIRMGESGKVIESTIIESSGNELFDQRAEKAVYSASPLPVPTDSKLFNEMRKIRITFEPLCER</sequence>
<feature type="compositionally biased region" description="Basic and acidic residues" evidence="5">
    <location>
        <begin position="68"/>
        <end position="77"/>
    </location>
</feature>
<dbReference type="EMBL" id="UINC01097072">
    <property type="protein sequence ID" value="SVC54475.1"/>
    <property type="molecule type" value="Genomic_DNA"/>
</dbReference>
<dbReference type="InterPro" id="IPR014161">
    <property type="entry name" value="Tol-Pal_TolA"/>
</dbReference>
<feature type="transmembrane region" description="Helical" evidence="6">
    <location>
        <begin position="12"/>
        <end position="32"/>
    </location>
</feature>
<dbReference type="Pfam" id="PF13103">
    <property type="entry name" value="TonB_2"/>
    <property type="match status" value="1"/>
</dbReference>
<dbReference type="Gene3D" id="3.30.1150.10">
    <property type="match status" value="1"/>
</dbReference>
<keyword evidence="4 6" id="KW-0472">Membrane</keyword>
<reference evidence="7" key="1">
    <citation type="submission" date="2018-05" db="EMBL/GenBank/DDBJ databases">
        <authorList>
            <person name="Lanie J.A."/>
            <person name="Ng W.-L."/>
            <person name="Kazmierczak K.M."/>
            <person name="Andrzejewski T.M."/>
            <person name="Davidsen T.M."/>
            <person name="Wayne K.J."/>
            <person name="Tettelin H."/>
            <person name="Glass J.I."/>
            <person name="Rusch D."/>
            <person name="Podicherti R."/>
            <person name="Tsui H.-C.T."/>
            <person name="Winkler M.E."/>
        </authorList>
    </citation>
    <scope>NUCLEOTIDE SEQUENCE</scope>
</reference>
<evidence type="ECO:0000256" key="5">
    <source>
        <dbReference type="SAM" id="MobiDB-lite"/>
    </source>
</evidence>
<evidence type="ECO:0000256" key="6">
    <source>
        <dbReference type="SAM" id="Phobius"/>
    </source>
</evidence>
<comment type="subcellular location">
    <subcellularLocation>
        <location evidence="1">Membrane</location>
        <topology evidence="1">Single-pass membrane protein</topology>
    </subcellularLocation>
</comment>
<dbReference type="GO" id="GO:0016020">
    <property type="term" value="C:membrane"/>
    <property type="evidence" value="ECO:0007669"/>
    <property type="project" value="UniProtKB-SubCell"/>
</dbReference>
<name>A0A382N2E8_9ZZZZ</name>
<keyword evidence="3 6" id="KW-1133">Transmembrane helix</keyword>
<protein>
    <recommendedName>
        <fullName evidence="8">TonB C-terminal domain-containing protein</fullName>
    </recommendedName>
</protein>
<dbReference type="NCBIfam" id="TIGR01352">
    <property type="entry name" value="tonB_Cterm"/>
    <property type="match status" value="1"/>
</dbReference>
<keyword evidence="2 6" id="KW-0812">Transmembrane</keyword>
<dbReference type="InterPro" id="IPR006260">
    <property type="entry name" value="TonB/TolA_C"/>
</dbReference>
<feature type="region of interest" description="Disordered" evidence="5">
    <location>
        <begin position="129"/>
        <end position="161"/>
    </location>
</feature>
<dbReference type="GO" id="GO:0043213">
    <property type="term" value="P:bacteriocin transport"/>
    <property type="evidence" value="ECO:0007669"/>
    <property type="project" value="InterPro"/>
</dbReference>
<dbReference type="AlphaFoldDB" id="A0A382N2E8"/>
<dbReference type="GO" id="GO:0019534">
    <property type="term" value="F:toxin transmembrane transporter activity"/>
    <property type="evidence" value="ECO:0007669"/>
    <property type="project" value="InterPro"/>
</dbReference>
<proteinExistence type="predicted"/>
<dbReference type="SUPFAM" id="SSF74653">
    <property type="entry name" value="TolA/TonB C-terminal domain"/>
    <property type="match status" value="1"/>
</dbReference>
<accession>A0A382N2E8</accession>
<evidence type="ECO:0000313" key="7">
    <source>
        <dbReference type="EMBL" id="SVC54475.1"/>
    </source>
</evidence>
<evidence type="ECO:0000256" key="4">
    <source>
        <dbReference type="ARBA" id="ARBA00023136"/>
    </source>
</evidence>
<organism evidence="7">
    <name type="scientific">marine metagenome</name>
    <dbReference type="NCBI Taxonomy" id="408172"/>
    <lineage>
        <taxon>unclassified sequences</taxon>
        <taxon>metagenomes</taxon>
        <taxon>ecological metagenomes</taxon>
    </lineage>
</organism>
<evidence type="ECO:0000256" key="3">
    <source>
        <dbReference type="ARBA" id="ARBA00022989"/>
    </source>
</evidence>
<evidence type="ECO:0000256" key="2">
    <source>
        <dbReference type="ARBA" id="ARBA00022692"/>
    </source>
</evidence>
<evidence type="ECO:0008006" key="8">
    <source>
        <dbReference type="Google" id="ProtNLM"/>
    </source>
</evidence>
<evidence type="ECO:0000256" key="1">
    <source>
        <dbReference type="ARBA" id="ARBA00004167"/>
    </source>
</evidence>
<feature type="region of interest" description="Disordered" evidence="5">
    <location>
        <begin position="68"/>
        <end position="91"/>
    </location>
</feature>